<comment type="caution">
    <text evidence="9">The sequence shown here is derived from an EMBL/GenBank/DDBJ whole genome shotgun (WGS) entry which is preliminary data.</text>
</comment>
<dbReference type="RefSeq" id="WP_316969794.1">
    <property type="nucleotide sequence ID" value="NZ_JARFPL010000044.1"/>
</dbReference>
<evidence type="ECO:0000256" key="3">
    <source>
        <dbReference type="ARBA" id="ARBA00022692"/>
    </source>
</evidence>
<evidence type="ECO:0000256" key="1">
    <source>
        <dbReference type="ARBA" id="ARBA00004651"/>
    </source>
</evidence>
<dbReference type="InterPro" id="IPR003838">
    <property type="entry name" value="ABC3_permease_C"/>
</dbReference>
<feature type="transmembrane region" description="Helical" evidence="6">
    <location>
        <begin position="764"/>
        <end position="785"/>
    </location>
</feature>
<protein>
    <submittedName>
        <fullName evidence="9">ABC transporter permease</fullName>
    </submittedName>
</protein>
<dbReference type="PANTHER" id="PTHR30489">
    <property type="entry name" value="LIPOPROTEIN-RELEASING SYSTEM TRANSMEMBRANE PROTEIN LOLE"/>
    <property type="match status" value="1"/>
</dbReference>
<evidence type="ECO:0000256" key="2">
    <source>
        <dbReference type="ARBA" id="ARBA00022475"/>
    </source>
</evidence>
<dbReference type="Pfam" id="PF02687">
    <property type="entry name" value="FtsX"/>
    <property type="match status" value="2"/>
</dbReference>
<evidence type="ECO:0000259" key="8">
    <source>
        <dbReference type="Pfam" id="PF12704"/>
    </source>
</evidence>
<feature type="transmembrane region" description="Helical" evidence="6">
    <location>
        <begin position="25"/>
        <end position="44"/>
    </location>
</feature>
<feature type="transmembrane region" description="Helical" evidence="6">
    <location>
        <begin position="256"/>
        <end position="281"/>
    </location>
</feature>
<evidence type="ECO:0000259" key="7">
    <source>
        <dbReference type="Pfam" id="PF02687"/>
    </source>
</evidence>
<feature type="transmembrane region" description="Helical" evidence="6">
    <location>
        <begin position="671"/>
        <end position="693"/>
    </location>
</feature>
<dbReference type="PANTHER" id="PTHR30489:SF0">
    <property type="entry name" value="LIPOPROTEIN-RELEASING SYSTEM TRANSMEMBRANE PROTEIN LOLE"/>
    <property type="match status" value="1"/>
</dbReference>
<evidence type="ECO:0000313" key="9">
    <source>
        <dbReference type="EMBL" id="MDF0594097.1"/>
    </source>
</evidence>
<evidence type="ECO:0000256" key="6">
    <source>
        <dbReference type="SAM" id="Phobius"/>
    </source>
</evidence>
<keyword evidence="5 6" id="KW-0472">Membrane</keyword>
<gene>
    <name evidence="9" type="ORF">P0O24_10945</name>
</gene>
<feature type="transmembrane region" description="Helical" evidence="6">
    <location>
        <begin position="301"/>
        <end position="331"/>
    </location>
</feature>
<feature type="transmembrane region" description="Helical" evidence="6">
    <location>
        <begin position="357"/>
        <end position="377"/>
    </location>
</feature>
<accession>A0ABT5XH98</accession>
<keyword evidence="2" id="KW-1003">Cell membrane</keyword>
<dbReference type="Proteomes" id="UP001215956">
    <property type="component" value="Unassembled WGS sequence"/>
</dbReference>
<feature type="transmembrane region" description="Helical" evidence="6">
    <location>
        <begin position="436"/>
        <end position="455"/>
    </location>
</feature>
<evidence type="ECO:0000256" key="4">
    <source>
        <dbReference type="ARBA" id="ARBA00022989"/>
    </source>
</evidence>
<reference evidence="9 10" key="1">
    <citation type="submission" date="2023-03" db="EMBL/GenBank/DDBJ databases">
        <title>Whole genome sequencing of Methanotrichaceae archaeon M04Ac.</title>
        <authorList>
            <person name="Khomyakova M.A."/>
            <person name="Merkel A.Y."/>
            <person name="Slobodkin A.I."/>
        </authorList>
    </citation>
    <scope>NUCLEOTIDE SEQUENCE [LARGE SCALE GENOMIC DNA]</scope>
    <source>
        <strain evidence="9 10">M04Ac</strain>
    </source>
</reference>
<keyword evidence="10" id="KW-1185">Reference proteome</keyword>
<name>A0ABT5XH98_9EURY</name>
<feature type="domain" description="MacB-like periplasmic core" evidence="8">
    <location>
        <begin position="24"/>
        <end position="231"/>
    </location>
</feature>
<dbReference type="Pfam" id="PF12704">
    <property type="entry name" value="MacB_PCD"/>
    <property type="match status" value="2"/>
</dbReference>
<evidence type="ECO:0000256" key="5">
    <source>
        <dbReference type="ARBA" id="ARBA00023136"/>
    </source>
</evidence>
<feature type="domain" description="ABC3 transporter permease C-terminal" evidence="7">
    <location>
        <begin position="672"/>
        <end position="792"/>
    </location>
</feature>
<keyword evidence="3 6" id="KW-0812">Transmembrane</keyword>
<dbReference type="EMBL" id="JARFPL010000044">
    <property type="protein sequence ID" value="MDF0594097.1"/>
    <property type="molecule type" value="Genomic_DNA"/>
</dbReference>
<feature type="transmembrane region" description="Helical" evidence="6">
    <location>
        <begin position="714"/>
        <end position="744"/>
    </location>
</feature>
<evidence type="ECO:0000313" key="10">
    <source>
        <dbReference type="Proteomes" id="UP001215956"/>
    </source>
</evidence>
<feature type="domain" description="MacB-like periplasmic core" evidence="8">
    <location>
        <begin position="435"/>
        <end position="642"/>
    </location>
</feature>
<proteinExistence type="predicted"/>
<organism evidence="9 10">
    <name type="scientific">Candidatus Methanocrinis alkalitolerans</name>
    <dbReference type="NCBI Taxonomy" id="3033395"/>
    <lineage>
        <taxon>Archaea</taxon>
        <taxon>Methanobacteriati</taxon>
        <taxon>Methanobacteriota</taxon>
        <taxon>Stenosarchaea group</taxon>
        <taxon>Methanomicrobia</taxon>
        <taxon>Methanotrichales</taxon>
        <taxon>Methanotrichaceae</taxon>
        <taxon>Methanocrinis</taxon>
    </lineage>
</organism>
<comment type="subcellular location">
    <subcellularLocation>
        <location evidence="1">Cell membrane</location>
        <topology evidence="1">Multi-pass membrane protein</topology>
    </subcellularLocation>
</comment>
<dbReference type="InterPro" id="IPR051447">
    <property type="entry name" value="Lipoprotein-release_system"/>
</dbReference>
<keyword evidence="4 6" id="KW-1133">Transmembrane helix</keyword>
<sequence>MYPHAKSFELFIAIRHVASRRRQTILSVGAVALAVSISLIFTSLGNGSQMVLTEIVEEKLPHVRITPDGKEKYIHLYRGLLDRVAAIEGISSTSATLSTQATISFKEKRRNALLRGVDPTAEDAIYKISSSMVEGDFFEIQDGKKVVMGSRLVERLGLKVGDRVDATFPRAKSTDLLVVGIFDTGTPLDETVAYVSLRTAKEFLDEGDVVNSIELRLFDIYDAERVAAAVGDLGYEAAPWQETNPEIVRSIEVGGFWRSLSIFFVMIIAAFGIAAIMNMLVLEKVREMGMLLALGADRSGLLKIFVLESGVLGLLGGLLGSVLGLLGILALGSLRFETTAGGRELTSIPLVIDPWNFPAYIIMAVALSLLAGAYPAYRASKLDPVEALRGAEAGWKRRMGWRPTFLEEVLACRCISLGFETAVATRHIISNRRGTAFTLLSVGVAVGVIIMSLGITEGVIGEIVAGTIEKNPHVYIEPKEDEEYLHLYRTISERIWDRPEVVAVSPRLVGQGAARYRDNVEGVEFIGVDPGSEDLLLNVQASILEGDFSDLRYGRRSAFIGVKLAENLGIKPGDAFDLVLKDRTVRLKVAGLVEKGTAKDSNLVYIPLKTAQVLVGEGDVVSEIGVRLSNFEDAPAVAEDLGSALHLETSTWQDFSREIARFVATQSRINLIFYSMIIAISGFVIANTTIMIVSRRTREIGIMMAMGADERSILRIFLFENLILALPGGILGSIVGLAAGRTIATFGPTGFGDVPLTFTLRPELVVYSILFALCLNFLAGLYPALRASKLNPVEAMAQD</sequence>
<feature type="domain" description="ABC3 transporter permease C-terminal" evidence="7">
    <location>
        <begin position="261"/>
        <end position="384"/>
    </location>
</feature>
<dbReference type="InterPro" id="IPR025857">
    <property type="entry name" value="MacB_PCD"/>
</dbReference>